<comment type="caution">
    <text evidence="6">The sequence shown here is derived from an EMBL/GenBank/DDBJ whole genome shotgun (WGS) entry which is preliminary data.</text>
</comment>
<protein>
    <submittedName>
        <fullName evidence="6">U4/u6 small nuclear ribonucleoprotein prp4</fullName>
    </submittedName>
</protein>
<dbReference type="InterPro" id="IPR014906">
    <property type="entry name" value="PRP4-like"/>
</dbReference>
<dbReference type="PRINTS" id="PR00320">
    <property type="entry name" value="GPROTEINBRPT"/>
</dbReference>
<name>A0A9Q0L930_ANAIG</name>
<dbReference type="PANTHER" id="PTHR19846">
    <property type="entry name" value="WD40 REPEAT PROTEIN"/>
    <property type="match status" value="1"/>
</dbReference>
<dbReference type="SMART" id="SM00500">
    <property type="entry name" value="SFM"/>
    <property type="match status" value="1"/>
</dbReference>
<accession>A0A9Q0L930</accession>
<dbReference type="InterPro" id="IPR015943">
    <property type="entry name" value="WD40/YVTN_repeat-like_dom_sf"/>
</dbReference>
<dbReference type="AlphaFoldDB" id="A0A9Q0L930"/>
<feature type="region of interest" description="Disordered" evidence="4">
    <location>
        <begin position="1"/>
        <end position="25"/>
    </location>
</feature>
<keyword evidence="6" id="KW-0687">Ribonucleoprotein</keyword>
<keyword evidence="2" id="KW-0677">Repeat</keyword>
<feature type="repeat" description="WD" evidence="3">
    <location>
        <begin position="348"/>
        <end position="389"/>
    </location>
</feature>
<dbReference type="GO" id="GO:0000398">
    <property type="term" value="P:mRNA splicing, via spliceosome"/>
    <property type="evidence" value="ECO:0007669"/>
    <property type="project" value="TreeGrafter"/>
</dbReference>
<feature type="repeat" description="WD" evidence="3">
    <location>
        <begin position="283"/>
        <end position="305"/>
    </location>
</feature>
<dbReference type="SUPFAM" id="SSF50978">
    <property type="entry name" value="WD40 repeat-like"/>
    <property type="match status" value="1"/>
</dbReference>
<keyword evidence="1 3" id="KW-0853">WD repeat</keyword>
<dbReference type="Gene3D" id="2.130.10.10">
    <property type="entry name" value="YVTN repeat-like/Quinoprotein amine dehydrogenase"/>
    <property type="match status" value="3"/>
</dbReference>
<dbReference type="SMART" id="SM00320">
    <property type="entry name" value="WD40"/>
    <property type="match status" value="7"/>
</dbReference>
<dbReference type="PANTHER" id="PTHR19846:SF0">
    <property type="entry name" value="PRE-MRNA PROCESSING FACTOR 4"/>
    <property type="match status" value="1"/>
</dbReference>
<feature type="repeat" description="WD" evidence="3">
    <location>
        <begin position="306"/>
        <end position="347"/>
    </location>
</feature>
<gene>
    <name evidence="6" type="ORF">M0811_02619</name>
</gene>
<dbReference type="PROSITE" id="PS00678">
    <property type="entry name" value="WD_REPEATS_1"/>
    <property type="match status" value="3"/>
</dbReference>
<feature type="repeat" description="WD" evidence="3">
    <location>
        <begin position="432"/>
        <end position="474"/>
    </location>
</feature>
<dbReference type="GO" id="GO:0030621">
    <property type="term" value="F:U4 snRNA binding"/>
    <property type="evidence" value="ECO:0007669"/>
    <property type="project" value="TreeGrafter"/>
</dbReference>
<evidence type="ECO:0000259" key="5">
    <source>
        <dbReference type="SMART" id="SM00500"/>
    </source>
</evidence>
<dbReference type="Proteomes" id="UP001149090">
    <property type="component" value="Unassembled WGS sequence"/>
</dbReference>
<evidence type="ECO:0000313" key="6">
    <source>
        <dbReference type="EMBL" id="KAJ5068676.1"/>
    </source>
</evidence>
<dbReference type="EMBL" id="JAPDFW010000114">
    <property type="protein sequence ID" value="KAJ5068676.1"/>
    <property type="molecule type" value="Genomic_DNA"/>
</dbReference>
<proteinExistence type="predicted"/>
<evidence type="ECO:0000256" key="1">
    <source>
        <dbReference type="ARBA" id="ARBA00022574"/>
    </source>
</evidence>
<feature type="compositionally biased region" description="Low complexity" evidence="4">
    <location>
        <begin position="1"/>
        <end position="23"/>
    </location>
</feature>
<dbReference type="Pfam" id="PF00400">
    <property type="entry name" value="WD40"/>
    <property type="match status" value="6"/>
</dbReference>
<dbReference type="OrthoDB" id="540662at2759"/>
<dbReference type="Pfam" id="PF08799">
    <property type="entry name" value="PRP4"/>
    <property type="match status" value="1"/>
</dbReference>
<reference evidence="6" key="1">
    <citation type="submission" date="2022-10" db="EMBL/GenBank/DDBJ databases">
        <title>Novel sulphate-reducing endosymbionts in the free-living metamonad Anaeramoeba.</title>
        <authorList>
            <person name="Jerlstrom-Hultqvist J."/>
            <person name="Cepicka I."/>
            <person name="Gallot-Lavallee L."/>
            <person name="Salas-Leiva D."/>
            <person name="Curtis B.A."/>
            <person name="Zahonova K."/>
            <person name="Pipaliya S."/>
            <person name="Dacks J."/>
            <person name="Roger A.J."/>
        </authorList>
    </citation>
    <scope>NUCLEOTIDE SEQUENCE</scope>
    <source>
        <strain evidence="6">BMAN</strain>
    </source>
</reference>
<dbReference type="InterPro" id="IPR036322">
    <property type="entry name" value="WD40_repeat_dom_sf"/>
</dbReference>
<dbReference type="OMA" id="LNEPICY"/>
<keyword evidence="7" id="KW-1185">Reference proteome</keyword>
<dbReference type="PROSITE" id="PS50294">
    <property type="entry name" value="WD_REPEATS_REGION"/>
    <property type="match status" value="4"/>
</dbReference>
<dbReference type="GO" id="GO:0017070">
    <property type="term" value="F:U6 snRNA binding"/>
    <property type="evidence" value="ECO:0007669"/>
    <property type="project" value="TreeGrafter"/>
</dbReference>
<feature type="domain" description="Pre-mRNA processing factor 4 (PRP4)-like" evidence="5">
    <location>
        <begin position="62"/>
        <end position="116"/>
    </location>
</feature>
<dbReference type="GO" id="GO:0046540">
    <property type="term" value="C:U4/U6 x U5 tri-snRNP complex"/>
    <property type="evidence" value="ECO:0007669"/>
    <property type="project" value="TreeGrafter"/>
</dbReference>
<dbReference type="InterPro" id="IPR036285">
    <property type="entry name" value="PRP4-like_sf"/>
</dbReference>
<dbReference type="PROSITE" id="PS50082">
    <property type="entry name" value="WD_REPEATS_2"/>
    <property type="match status" value="5"/>
</dbReference>
<dbReference type="SUPFAM" id="SSF158230">
    <property type="entry name" value="PRP4-like"/>
    <property type="match status" value="1"/>
</dbReference>
<feature type="repeat" description="WD" evidence="3">
    <location>
        <begin position="390"/>
        <end position="431"/>
    </location>
</feature>
<dbReference type="Gene3D" id="4.10.280.110">
    <property type="entry name" value="Pre-mRNA processing factor 4 domain"/>
    <property type="match status" value="1"/>
</dbReference>
<evidence type="ECO:0000256" key="3">
    <source>
        <dbReference type="PROSITE-ProRule" id="PRU00221"/>
    </source>
</evidence>
<dbReference type="InterPro" id="IPR001680">
    <property type="entry name" value="WD40_rpt"/>
</dbReference>
<organism evidence="6 7">
    <name type="scientific">Anaeramoeba ignava</name>
    <name type="common">Anaerobic marine amoeba</name>
    <dbReference type="NCBI Taxonomy" id="1746090"/>
    <lineage>
        <taxon>Eukaryota</taxon>
        <taxon>Metamonada</taxon>
        <taxon>Anaeramoebidae</taxon>
        <taxon>Anaeramoeba</taxon>
    </lineage>
</organism>
<evidence type="ECO:0000256" key="2">
    <source>
        <dbReference type="ARBA" id="ARBA00022737"/>
    </source>
</evidence>
<sequence length="509" mass="58398">MDNLISNLSNQNNQSQNTNENQNPITYDSLFDQLDQEAQERKEALLAQFEMQKKARTLALPTEDKDVKKQLRKLKHPICLFGENAENRRDRLRDVLMSLINSGAEIPELITHKEEKDDSKEKEKQEMYFTEGSHELYSARLLCSYYSLLRAKERIQKQKNSKLENADQLIEEKARISSVFKKIKNFTCQSSQIADGRPISSCAISPDNHFVVTGSWSGSSNIWSIPDCNLKFSFEEHLERVSDVKFHPYFISISDSDSNEMIEENSNEPTNHPSIKTEAPFAFATSSLDSTIKLWSLTKEESLMTLKGHTDRISKIAIHPTGKYLGSTSFDKTWKLWDIETGKTILTQPGHTHEVYAIDFHCDGSLVCTAGYDAIAFVWDLRTGHQVMVLDGHVEKIMSAKFSPQGFQISTASDDHTVKIWDIRKKKNIYTLPAHSKLISNVLYEKKNADFLITSSYDNSVKFWSTNDWSLQKTLRGHDAYVLDFDISLNSQFFVSCAEKTWKFWTFDD</sequence>
<dbReference type="InterPro" id="IPR020472">
    <property type="entry name" value="WD40_PAC1"/>
</dbReference>
<dbReference type="FunFam" id="2.130.10.10:FF:000411">
    <property type="entry name" value="U4/U6 small nuclear ribonucleoprotein Prp4"/>
    <property type="match status" value="1"/>
</dbReference>
<dbReference type="InterPro" id="IPR019775">
    <property type="entry name" value="WD40_repeat_CS"/>
</dbReference>
<evidence type="ECO:0000313" key="7">
    <source>
        <dbReference type="Proteomes" id="UP001149090"/>
    </source>
</evidence>
<evidence type="ECO:0000256" key="4">
    <source>
        <dbReference type="SAM" id="MobiDB-lite"/>
    </source>
</evidence>
<dbReference type="CDD" id="cd00200">
    <property type="entry name" value="WD40"/>
    <property type="match status" value="1"/>
</dbReference>